<proteinExistence type="predicted"/>
<comment type="caution">
    <text evidence="2">The sequence shown here is derived from an EMBL/GenBank/DDBJ whole genome shotgun (WGS) entry which is preliminary data.</text>
</comment>
<evidence type="ECO:0000313" key="3">
    <source>
        <dbReference type="Proteomes" id="UP000758155"/>
    </source>
</evidence>
<evidence type="ECO:0000313" key="2">
    <source>
        <dbReference type="EMBL" id="KAF3039317.1"/>
    </source>
</evidence>
<feature type="coiled-coil region" evidence="1">
    <location>
        <begin position="59"/>
        <end position="93"/>
    </location>
</feature>
<keyword evidence="3" id="KW-1185">Reference proteome</keyword>
<gene>
    <name evidence="2" type="ORF">E8E12_001652</name>
</gene>
<dbReference type="EMBL" id="SWKV01000031">
    <property type="protein sequence ID" value="KAF3039317.1"/>
    <property type="molecule type" value="Genomic_DNA"/>
</dbReference>
<evidence type="ECO:0000256" key="1">
    <source>
        <dbReference type="SAM" id="Coils"/>
    </source>
</evidence>
<sequence length="189" mass="21665">MPYFNIYMPAYLVEALFPRINSSSPEITEGVELLSEEMVRSLEQYTYYVHTSQRLSTAIAALRNTYVVVEEEAEDMDANLEELDNEHEEVVAQIKDYHWALSVTIIRNIFFPDEYALLVEDFNIHFDALQGLEECLYDIQEDVFAGGGTFGLSLEEVYNAGRDAWEEAGALWADRDELLEQHGLAPIRV</sequence>
<dbReference type="AlphaFoldDB" id="A0A9P4WQ41"/>
<name>A0A9P4WQ41_9PLEO</name>
<organism evidence="2 3">
    <name type="scientific">Didymella heteroderae</name>
    <dbReference type="NCBI Taxonomy" id="1769908"/>
    <lineage>
        <taxon>Eukaryota</taxon>
        <taxon>Fungi</taxon>
        <taxon>Dikarya</taxon>
        <taxon>Ascomycota</taxon>
        <taxon>Pezizomycotina</taxon>
        <taxon>Dothideomycetes</taxon>
        <taxon>Pleosporomycetidae</taxon>
        <taxon>Pleosporales</taxon>
        <taxon>Pleosporineae</taxon>
        <taxon>Didymellaceae</taxon>
        <taxon>Didymella</taxon>
    </lineage>
</organism>
<protein>
    <submittedName>
        <fullName evidence="2">Uncharacterized protein</fullName>
    </submittedName>
</protein>
<dbReference type="Proteomes" id="UP000758155">
    <property type="component" value="Unassembled WGS sequence"/>
</dbReference>
<accession>A0A9P4WQ41</accession>
<keyword evidence="1" id="KW-0175">Coiled coil</keyword>
<reference evidence="2" key="1">
    <citation type="submission" date="2019-04" db="EMBL/GenBank/DDBJ databases">
        <title>Sequencing of skin fungus with MAO and IRED activity.</title>
        <authorList>
            <person name="Marsaioli A.J."/>
            <person name="Bonatto J.M.C."/>
            <person name="Reis Junior O."/>
        </authorList>
    </citation>
    <scope>NUCLEOTIDE SEQUENCE</scope>
    <source>
        <strain evidence="2">28M1</strain>
    </source>
</reference>